<sequence length="413" mass="45736">MARIRTIKPEFWTDSLMVQFDALTRLLYIGMWTAADDHGALPDEPERLAMEIMPREDVDDVQARIDLLIAAGRLTRMLNDDGSSYLVIEKWTAHQRVDKPSKSRILRENSRKLAIPAESRRKVALKYGCNPGETKEATCYFCGKPGQIYWPRLGSGKPGAWVAFSGLELDHFHPESEGGNSDQANLVLSCEGCNCARRNRTAFAFVTARLTAAGSLPSQAQQEFSRNLRETSRGLLEGKDLDLGRERKEPNPEQQQPVGRASQAALLEDLEIRCREAAGIEKDPSPGLLVIGPIADLIEAGWSLERHVLPALRSAKAAGRKGKTWAYYAKIITDGATTPPKAEPPPQEAAKPELTERHLIQMACRYIERGNDWPFNSPGPGTPGTKITPEILERARAEVAAERQRRARPGEAA</sequence>
<name>A0ABV3PFY5_9HYPH</name>
<dbReference type="EMBL" id="JBFNQD010000001">
    <property type="protein sequence ID" value="MEW9304525.1"/>
    <property type="molecule type" value="Genomic_DNA"/>
</dbReference>
<feature type="region of interest" description="Disordered" evidence="1">
    <location>
        <begin position="394"/>
        <end position="413"/>
    </location>
</feature>
<dbReference type="RefSeq" id="WP_367622884.1">
    <property type="nucleotide sequence ID" value="NZ_JBFNQD010000001.1"/>
</dbReference>
<organism evidence="3 4">
    <name type="scientific">Labrys neptuniae</name>
    <dbReference type="NCBI Taxonomy" id="376174"/>
    <lineage>
        <taxon>Bacteria</taxon>
        <taxon>Pseudomonadati</taxon>
        <taxon>Pseudomonadota</taxon>
        <taxon>Alphaproteobacteria</taxon>
        <taxon>Hyphomicrobiales</taxon>
        <taxon>Xanthobacteraceae</taxon>
        <taxon>Labrys</taxon>
    </lineage>
</organism>
<dbReference type="GO" id="GO:0004519">
    <property type="term" value="F:endonuclease activity"/>
    <property type="evidence" value="ECO:0007669"/>
    <property type="project" value="UniProtKB-KW"/>
</dbReference>
<accession>A0ABV3PFY5</accession>
<evidence type="ECO:0000313" key="3">
    <source>
        <dbReference type="EMBL" id="MEW9304525.1"/>
    </source>
</evidence>
<feature type="compositionally biased region" description="Basic and acidic residues" evidence="1">
    <location>
        <begin position="238"/>
        <end position="251"/>
    </location>
</feature>
<protein>
    <submittedName>
        <fullName evidence="3">HNH endonuclease signature motif containing protein</fullName>
    </submittedName>
</protein>
<dbReference type="CDD" id="cd00085">
    <property type="entry name" value="HNHc"/>
    <property type="match status" value="1"/>
</dbReference>
<feature type="region of interest" description="Disordered" evidence="1">
    <location>
        <begin position="238"/>
        <end position="261"/>
    </location>
</feature>
<gene>
    <name evidence="3" type="ORF">ABXS05_03180</name>
</gene>
<dbReference type="InterPro" id="IPR003615">
    <property type="entry name" value="HNH_nuc"/>
</dbReference>
<reference evidence="3 4" key="1">
    <citation type="submission" date="2024-07" db="EMBL/GenBank/DDBJ databases">
        <title>Description of Labrys sedimenti sp. nov., isolated from a diclofenac-degrading enrichment culture.</title>
        <authorList>
            <person name="Tancsics A."/>
            <person name="Csepanyi A."/>
        </authorList>
    </citation>
    <scope>NUCLEOTIDE SEQUENCE [LARGE SCALE GENOMIC DNA]</scope>
    <source>
        <strain evidence="3 4">LMG 23578</strain>
    </source>
</reference>
<keyword evidence="4" id="KW-1185">Reference proteome</keyword>
<keyword evidence="3" id="KW-0540">Nuclease</keyword>
<feature type="domain" description="HNH" evidence="2">
    <location>
        <begin position="142"/>
        <end position="199"/>
    </location>
</feature>
<keyword evidence="3" id="KW-0255">Endonuclease</keyword>
<dbReference type="Pfam" id="PF01844">
    <property type="entry name" value="HNH"/>
    <property type="match status" value="1"/>
</dbReference>
<evidence type="ECO:0000259" key="2">
    <source>
        <dbReference type="Pfam" id="PF01844"/>
    </source>
</evidence>
<feature type="compositionally biased region" description="Basic and acidic residues" evidence="1">
    <location>
        <begin position="394"/>
        <end position="404"/>
    </location>
</feature>
<evidence type="ECO:0000256" key="1">
    <source>
        <dbReference type="SAM" id="MobiDB-lite"/>
    </source>
</evidence>
<dbReference type="Gene3D" id="1.10.30.50">
    <property type="match status" value="1"/>
</dbReference>
<comment type="caution">
    <text evidence="3">The sequence shown here is derived from an EMBL/GenBank/DDBJ whole genome shotgun (WGS) entry which is preliminary data.</text>
</comment>
<keyword evidence="3" id="KW-0378">Hydrolase</keyword>
<proteinExistence type="predicted"/>
<dbReference type="InterPro" id="IPR002711">
    <property type="entry name" value="HNH"/>
</dbReference>
<evidence type="ECO:0000313" key="4">
    <source>
        <dbReference type="Proteomes" id="UP001555786"/>
    </source>
</evidence>
<dbReference type="Proteomes" id="UP001555786">
    <property type="component" value="Unassembled WGS sequence"/>
</dbReference>